<dbReference type="InterPro" id="IPR047057">
    <property type="entry name" value="MerR_fam"/>
</dbReference>
<dbReference type="GO" id="GO:0003700">
    <property type="term" value="F:DNA-binding transcription factor activity"/>
    <property type="evidence" value="ECO:0007669"/>
    <property type="project" value="InterPro"/>
</dbReference>
<dbReference type="GO" id="GO:0003677">
    <property type="term" value="F:DNA binding"/>
    <property type="evidence" value="ECO:0007669"/>
    <property type="project" value="UniProtKB-KW"/>
</dbReference>
<accession>Q11ME6</accession>
<feature type="coiled-coil region" evidence="2">
    <location>
        <begin position="106"/>
        <end position="140"/>
    </location>
</feature>
<organism evidence="4">
    <name type="scientific">Chelativorans sp. (strain BNC1)</name>
    <dbReference type="NCBI Taxonomy" id="266779"/>
    <lineage>
        <taxon>Bacteria</taxon>
        <taxon>Pseudomonadati</taxon>
        <taxon>Pseudomonadota</taxon>
        <taxon>Alphaproteobacteria</taxon>
        <taxon>Hyphomicrobiales</taxon>
        <taxon>Phyllobacteriaceae</taxon>
        <taxon>Chelativorans</taxon>
    </lineage>
</organism>
<dbReference type="PANTHER" id="PTHR30204">
    <property type="entry name" value="REDOX-CYCLING DRUG-SENSING TRANSCRIPTIONAL ACTIVATOR SOXR"/>
    <property type="match status" value="1"/>
</dbReference>
<gene>
    <name evidence="4" type="ordered locus">Meso_0024</name>
</gene>
<dbReference type="SUPFAM" id="SSF46955">
    <property type="entry name" value="Putative DNA-binding domain"/>
    <property type="match status" value="1"/>
</dbReference>
<dbReference type="HOGENOM" id="CLU_060077_3_1_5"/>
<dbReference type="STRING" id="266779.Meso_0024"/>
<dbReference type="InterPro" id="IPR009061">
    <property type="entry name" value="DNA-bd_dom_put_sf"/>
</dbReference>
<reference evidence="4" key="1">
    <citation type="submission" date="2006-06" db="EMBL/GenBank/DDBJ databases">
        <title>Complete sequence of chromosome of Chelativorans sp. BNC1.</title>
        <authorList>
            <consortium name="US DOE Joint Genome Institute"/>
            <person name="Copeland A."/>
            <person name="Lucas S."/>
            <person name="Lapidus A."/>
            <person name="Barry K."/>
            <person name="Detter J.C."/>
            <person name="Glavina del Rio T."/>
            <person name="Hammon N."/>
            <person name="Israni S."/>
            <person name="Dalin E."/>
            <person name="Tice H."/>
            <person name="Pitluck S."/>
            <person name="Chertkov O."/>
            <person name="Brettin T."/>
            <person name="Bruce D."/>
            <person name="Han C."/>
            <person name="Tapia R."/>
            <person name="Gilna P."/>
            <person name="Schmutz J."/>
            <person name="Larimer F."/>
            <person name="Land M."/>
            <person name="Hauser L."/>
            <person name="Kyrpides N."/>
            <person name="Mikhailova N."/>
            <person name="Richardson P."/>
        </authorList>
    </citation>
    <scope>NUCLEOTIDE SEQUENCE</scope>
    <source>
        <strain evidence="4">BNC1</strain>
    </source>
</reference>
<dbReference type="Gene3D" id="1.10.1660.10">
    <property type="match status" value="1"/>
</dbReference>
<sequence length="156" mass="18226">MDADIARVTSGTPVRRTAPKQLSYIRIGELAREFDVTLRTLRFYEDKGLLRPKRKGLTRLYSEKDRERLRIILRGRKIGFPLRDMKQILDLYGSTTVSAPQVRTFLQKAKKQMDWLEQQHKEIEEAAKELSDMVRDLRNRLGHDKPAFARQVTASN</sequence>
<dbReference type="PANTHER" id="PTHR30204:SF58">
    <property type="entry name" value="HTH-TYPE TRANSCRIPTIONAL REGULATOR YFMP"/>
    <property type="match status" value="1"/>
</dbReference>
<dbReference type="eggNOG" id="COG0789">
    <property type="taxonomic scope" value="Bacteria"/>
</dbReference>
<dbReference type="SMART" id="SM00422">
    <property type="entry name" value="HTH_MERR"/>
    <property type="match status" value="1"/>
</dbReference>
<evidence type="ECO:0000256" key="1">
    <source>
        <dbReference type="ARBA" id="ARBA00023125"/>
    </source>
</evidence>
<dbReference type="InterPro" id="IPR000551">
    <property type="entry name" value="MerR-type_HTH_dom"/>
</dbReference>
<feature type="domain" description="HTH merR-type" evidence="3">
    <location>
        <begin position="24"/>
        <end position="91"/>
    </location>
</feature>
<evidence type="ECO:0000259" key="3">
    <source>
        <dbReference type="PROSITE" id="PS50937"/>
    </source>
</evidence>
<dbReference type="KEGG" id="mes:Meso_0024"/>
<keyword evidence="2" id="KW-0175">Coiled coil</keyword>
<dbReference type="AlphaFoldDB" id="Q11ME6"/>
<dbReference type="Pfam" id="PF13411">
    <property type="entry name" value="MerR_1"/>
    <property type="match status" value="1"/>
</dbReference>
<dbReference type="CDD" id="cd04776">
    <property type="entry name" value="HTH_GnyR"/>
    <property type="match status" value="1"/>
</dbReference>
<protein>
    <submittedName>
        <fullName evidence="4">Transcriptional regulator, MerR family</fullName>
    </submittedName>
</protein>
<name>Q11ME6_CHESB</name>
<evidence type="ECO:0000256" key="2">
    <source>
        <dbReference type="SAM" id="Coils"/>
    </source>
</evidence>
<keyword evidence="1" id="KW-0238">DNA-binding</keyword>
<dbReference type="EMBL" id="CP000390">
    <property type="protein sequence ID" value="ABG61429.1"/>
    <property type="molecule type" value="Genomic_DNA"/>
</dbReference>
<evidence type="ECO:0000313" key="4">
    <source>
        <dbReference type="EMBL" id="ABG61429.1"/>
    </source>
</evidence>
<dbReference type="PROSITE" id="PS50937">
    <property type="entry name" value="HTH_MERR_2"/>
    <property type="match status" value="1"/>
</dbReference>
<proteinExistence type="predicted"/>
<dbReference type="OrthoDB" id="9803659at2"/>